<dbReference type="EMBL" id="CP025096">
    <property type="protein sequence ID" value="AUD04355.1"/>
    <property type="molecule type" value="Genomic_DNA"/>
</dbReference>
<organism evidence="1 2">
    <name type="scientific">Spirosoma pollinicola</name>
    <dbReference type="NCBI Taxonomy" id="2057025"/>
    <lineage>
        <taxon>Bacteria</taxon>
        <taxon>Pseudomonadati</taxon>
        <taxon>Bacteroidota</taxon>
        <taxon>Cytophagia</taxon>
        <taxon>Cytophagales</taxon>
        <taxon>Cytophagaceae</taxon>
        <taxon>Spirosoma</taxon>
    </lineage>
</organism>
<proteinExistence type="predicted"/>
<gene>
    <name evidence="1" type="ORF">CWM47_22430</name>
</gene>
<protein>
    <submittedName>
        <fullName evidence="1">GxxExxY protein</fullName>
    </submittedName>
</protein>
<evidence type="ECO:0000313" key="2">
    <source>
        <dbReference type="Proteomes" id="UP000232883"/>
    </source>
</evidence>
<dbReference type="Proteomes" id="UP000232883">
    <property type="component" value="Chromosome"/>
</dbReference>
<name>A0A2K8Z3B5_9BACT</name>
<reference evidence="1 2" key="1">
    <citation type="submission" date="2017-11" db="EMBL/GenBank/DDBJ databases">
        <title>Taxonomic description and genome sequences of Spirosoma HA7 sp. nov., isolated from pollen microhabitat of Corylus avellana.</title>
        <authorList>
            <person name="Ambika Manirajan B."/>
            <person name="Suarez C."/>
            <person name="Ratering S."/>
            <person name="Geissler-Plaum R."/>
            <person name="Cardinale M."/>
            <person name="Sylvia S."/>
        </authorList>
    </citation>
    <scope>NUCLEOTIDE SEQUENCE [LARGE SCALE GENOMIC DNA]</scope>
    <source>
        <strain evidence="1 2">HA7</strain>
    </source>
</reference>
<dbReference type="AlphaFoldDB" id="A0A2K8Z3B5"/>
<dbReference type="OrthoDB" id="9806869at2"/>
<accession>A0A2K8Z3B5</accession>
<dbReference type="NCBIfam" id="TIGR04256">
    <property type="entry name" value="GxxExxY"/>
    <property type="match status" value="1"/>
</dbReference>
<dbReference type="Pfam" id="PF13366">
    <property type="entry name" value="PDDEXK_3"/>
    <property type="match status" value="1"/>
</dbReference>
<dbReference type="RefSeq" id="WP_100990421.1">
    <property type="nucleotide sequence ID" value="NZ_CP025096.1"/>
</dbReference>
<keyword evidence="2" id="KW-1185">Reference proteome</keyword>
<sequence length="132" mass="15432">MPKLLHRELTDAIIGIYYDVFNELGYGFLERVYQNAMYAELKNEGFDVTAQQQIKVYYKGLLVGDYFADLLIDNCIILELKATESLAEEHEVQLLNYLRATDIEVGLLLNFGKKPEFKRLVYTNNRKRLRNC</sequence>
<evidence type="ECO:0000313" key="1">
    <source>
        <dbReference type="EMBL" id="AUD04355.1"/>
    </source>
</evidence>
<dbReference type="KEGG" id="spir:CWM47_22430"/>
<dbReference type="InterPro" id="IPR026350">
    <property type="entry name" value="GxxExxY"/>
</dbReference>